<feature type="transmembrane region" description="Helical" evidence="1">
    <location>
        <begin position="7"/>
        <end position="24"/>
    </location>
</feature>
<dbReference type="Pfam" id="PF17329">
    <property type="entry name" value="DUF5367"/>
    <property type="match status" value="1"/>
</dbReference>
<gene>
    <name evidence="2" type="ORF">ACFFLS_25060</name>
</gene>
<comment type="caution">
    <text evidence="2">The sequence shown here is derived from an EMBL/GenBank/DDBJ whole genome shotgun (WGS) entry which is preliminary data.</text>
</comment>
<feature type="transmembrane region" description="Helical" evidence="1">
    <location>
        <begin position="100"/>
        <end position="120"/>
    </location>
</feature>
<dbReference type="Proteomes" id="UP001589734">
    <property type="component" value="Unassembled WGS sequence"/>
</dbReference>
<keyword evidence="1" id="KW-1133">Transmembrane helix</keyword>
<feature type="transmembrane region" description="Helical" evidence="1">
    <location>
        <begin position="36"/>
        <end position="56"/>
    </location>
</feature>
<sequence>MNYFRAILSGVIVWICVAVSFMILEKIPFLKESLNLQTLIVCFLIILYAILGASFYYKKENKTSGFQLGLIMSATAILMDIIVFVPLVEIPKGNSYQDFFSNPLLWILAFLNAMTVFLYWKIKYKIRK</sequence>
<dbReference type="RefSeq" id="WP_379682692.1">
    <property type="nucleotide sequence ID" value="NZ_JBHLYW010000032.1"/>
</dbReference>
<evidence type="ECO:0000256" key="1">
    <source>
        <dbReference type="SAM" id="Phobius"/>
    </source>
</evidence>
<name>A0ABV6C250_9FLAO</name>
<keyword evidence="1" id="KW-0812">Transmembrane</keyword>
<protein>
    <submittedName>
        <fullName evidence="2">DUF5367 family protein</fullName>
    </submittedName>
</protein>
<keyword evidence="1" id="KW-0472">Membrane</keyword>
<reference evidence="2 3" key="1">
    <citation type="submission" date="2024-09" db="EMBL/GenBank/DDBJ databases">
        <authorList>
            <person name="Sun Q."/>
            <person name="Mori K."/>
        </authorList>
    </citation>
    <scope>NUCLEOTIDE SEQUENCE [LARGE SCALE GENOMIC DNA]</scope>
    <source>
        <strain evidence="2 3">CGMCC 1.12926</strain>
    </source>
</reference>
<dbReference type="EMBL" id="JBHLYW010000032">
    <property type="protein sequence ID" value="MFC0080337.1"/>
    <property type="molecule type" value="Genomic_DNA"/>
</dbReference>
<organism evidence="2 3">
    <name type="scientific">Flavobacterium procerum</name>
    <dbReference type="NCBI Taxonomy" id="1455569"/>
    <lineage>
        <taxon>Bacteria</taxon>
        <taxon>Pseudomonadati</taxon>
        <taxon>Bacteroidota</taxon>
        <taxon>Flavobacteriia</taxon>
        <taxon>Flavobacteriales</taxon>
        <taxon>Flavobacteriaceae</taxon>
        <taxon>Flavobacterium</taxon>
    </lineage>
</organism>
<dbReference type="InterPro" id="IPR020509">
    <property type="entry name" value="Uncharacterised_YnzE"/>
</dbReference>
<feature type="transmembrane region" description="Helical" evidence="1">
    <location>
        <begin position="68"/>
        <end position="88"/>
    </location>
</feature>
<evidence type="ECO:0000313" key="2">
    <source>
        <dbReference type="EMBL" id="MFC0080337.1"/>
    </source>
</evidence>
<accession>A0ABV6C250</accession>
<proteinExistence type="predicted"/>
<evidence type="ECO:0000313" key="3">
    <source>
        <dbReference type="Proteomes" id="UP001589734"/>
    </source>
</evidence>
<keyword evidence="3" id="KW-1185">Reference proteome</keyword>